<gene>
    <name evidence="9" type="ORF">SAMN04487864_1031</name>
</gene>
<feature type="domain" description="RCK C-terminal" evidence="8">
    <location>
        <begin position="364"/>
        <end position="445"/>
    </location>
</feature>
<sequence>MRIVVVGAGKMGYSIAKLLADGSYDVVVIEQEDERRQVVKDSLDVLTIQGNGCSPEVLDMPEVRNADVFIAVTDSDEVNLVACRMAKAFGAKHTVARVRNEDYTDSEPLLLNKTLGVDLNLNPERITANEISHILMTPAALDVDDFADGKVRMFGARLPNDFKFLGVPLKNVRLPGNILIAMIFRKHRMIIPHGDDILEPGDNVYFVGSQEVIKKFEVNFESTYDKLERVLLIGAGRAGRMLAQMLEKQGVFVKVIEKDKERCRILSEQLNNGLVLCGDGTDIDLLTEEGITEADCVVCLTDDDKLNLLLALLAKHLGAKKTIVRVARNEYVDLMAKVGVDIALSARLLSAAEVMRFVRQGGIVSVALLEGAKAEALELQVQPGCKVDGKTLIRAKLPRECLVCGIVHDGEASVPNGQSMLNAGDRVIVFAQTEVVQDVMDMFAGNKTL</sequence>
<dbReference type="InterPro" id="IPR036721">
    <property type="entry name" value="RCK_C_sf"/>
</dbReference>
<dbReference type="Pfam" id="PF02254">
    <property type="entry name" value="TrkA_N"/>
    <property type="match status" value="2"/>
</dbReference>
<dbReference type="SUPFAM" id="SSF116726">
    <property type="entry name" value="TrkA C-terminal domain-like"/>
    <property type="match status" value="2"/>
</dbReference>
<dbReference type="Gene3D" id="3.40.50.720">
    <property type="entry name" value="NAD(P)-binding Rossmann-like Domain"/>
    <property type="match status" value="2"/>
</dbReference>
<feature type="domain" description="RCK N-terminal" evidence="7">
    <location>
        <begin position="227"/>
        <end position="344"/>
    </location>
</feature>
<evidence type="ECO:0000256" key="2">
    <source>
        <dbReference type="ARBA" id="ARBA00022448"/>
    </source>
</evidence>
<dbReference type="PROSITE" id="PS51202">
    <property type="entry name" value="RCK_C"/>
    <property type="match status" value="2"/>
</dbReference>
<proteinExistence type="predicted"/>
<keyword evidence="4" id="KW-0630">Potassium</keyword>
<dbReference type="Gene3D" id="3.30.70.1450">
    <property type="entry name" value="Regulator of K+ conductance, C-terminal domain"/>
    <property type="match status" value="2"/>
</dbReference>
<evidence type="ECO:0000256" key="6">
    <source>
        <dbReference type="ARBA" id="ARBA00023065"/>
    </source>
</evidence>
<dbReference type="OrthoDB" id="9775180at2"/>
<evidence type="ECO:0000256" key="1">
    <source>
        <dbReference type="ARBA" id="ARBA00017378"/>
    </source>
</evidence>
<dbReference type="AlphaFoldDB" id="A0A1G6J7Y5"/>
<dbReference type="NCBIfam" id="NF007041">
    <property type="entry name" value="PRK09496.3-4"/>
    <property type="match status" value="1"/>
</dbReference>
<feature type="domain" description="RCK C-terminal" evidence="8">
    <location>
        <begin position="141"/>
        <end position="222"/>
    </location>
</feature>
<keyword evidence="2" id="KW-0813">Transport</keyword>
<dbReference type="SUPFAM" id="SSF51735">
    <property type="entry name" value="NAD(P)-binding Rossmann-fold domains"/>
    <property type="match status" value="2"/>
</dbReference>
<name>A0A1G6J7Y5_9FIRM</name>
<keyword evidence="3" id="KW-0633">Potassium transport</keyword>
<dbReference type="PROSITE" id="PS51201">
    <property type="entry name" value="RCK_N"/>
    <property type="match status" value="2"/>
</dbReference>
<accession>A0A1G6J7Y5</accession>
<reference evidence="10" key="1">
    <citation type="submission" date="2016-10" db="EMBL/GenBank/DDBJ databases">
        <authorList>
            <person name="Varghese N."/>
            <person name="Submissions S."/>
        </authorList>
    </citation>
    <scope>NUCLEOTIDE SEQUENCE [LARGE SCALE GENOMIC DNA]</scope>
    <source>
        <strain evidence="10">DSM 11005</strain>
    </source>
</reference>
<dbReference type="InterPro" id="IPR050721">
    <property type="entry name" value="Trk_Ktr_HKT_K-transport"/>
</dbReference>
<dbReference type="GO" id="GO:0015079">
    <property type="term" value="F:potassium ion transmembrane transporter activity"/>
    <property type="evidence" value="ECO:0007669"/>
    <property type="project" value="InterPro"/>
</dbReference>
<keyword evidence="10" id="KW-1185">Reference proteome</keyword>
<evidence type="ECO:0000256" key="5">
    <source>
        <dbReference type="ARBA" id="ARBA00023027"/>
    </source>
</evidence>
<dbReference type="Proteomes" id="UP000198943">
    <property type="component" value="Unassembled WGS sequence"/>
</dbReference>
<dbReference type="EMBL" id="FMYW01000003">
    <property type="protein sequence ID" value="SDC14992.1"/>
    <property type="molecule type" value="Genomic_DNA"/>
</dbReference>
<dbReference type="InterPro" id="IPR006036">
    <property type="entry name" value="K_uptake_TrkA"/>
</dbReference>
<dbReference type="PRINTS" id="PR00335">
    <property type="entry name" value="KUPTAKETRKA"/>
</dbReference>
<dbReference type="NCBIfam" id="NF007039">
    <property type="entry name" value="PRK09496.3-2"/>
    <property type="match status" value="1"/>
</dbReference>
<evidence type="ECO:0000313" key="10">
    <source>
        <dbReference type="Proteomes" id="UP000198943"/>
    </source>
</evidence>
<evidence type="ECO:0000256" key="4">
    <source>
        <dbReference type="ARBA" id="ARBA00022958"/>
    </source>
</evidence>
<evidence type="ECO:0000259" key="7">
    <source>
        <dbReference type="PROSITE" id="PS51201"/>
    </source>
</evidence>
<evidence type="ECO:0000259" key="8">
    <source>
        <dbReference type="PROSITE" id="PS51202"/>
    </source>
</evidence>
<dbReference type="InterPro" id="IPR036291">
    <property type="entry name" value="NAD(P)-bd_dom_sf"/>
</dbReference>
<evidence type="ECO:0000256" key="3">
    <source>
        <dbReference type="ARBA" id="ARBA00022538"/>
    </source>
</evidence>
<dbReference type="NCBIfam" id="NF007031">
    <property type="entry name" value="PRK09496.1-2"/>
    <property type="match status" value="1"/>
</dbReference>
<protein>
    <recommendedName>
        <fullName evidence="1">Trk system potassium uptake protein TrkA</fullName>
    </recommendedName>
</protein>
<keyword evidence="6" id="KW-0406">Ion transport</keyword>
<dbReference type="GO" id="GO:0005886">
    <property type="term" value="C:plasma membrane"/>
    <property type="evidence" value="ECO:0007669"/>
    <property type="project" value="InterPro"/>
</dbReference>
<dbReference type="PANTHER" id="PTHR43833:SF5">
    <property type="entry name" value="TRK SYSTEM POTASSIUM UPTAKE PROTEIN TRKA"/>
    <property type="match status" value="1"/>
</dbReference>
<dbReference type="InterPro" id="IPR003148">
    <property type="entry name" value="RCK_N"/>
</dbReference>
<dbReference type="Pfam" id="PF02080">
    <property type="entry name" value="TrkA_C"/>
    <property type="match status" value="2"/>
</dbReference>
<dbReference type="RefSeq" id="WP_093729462.1">
    <property type="nucleotide sequence ID" value="NZ_FMYW01000003.1"/>
</dbReference>
<dbReference type="NCBIfam" id="NF007032">
    <property type="entry name" value="PRK09496.1-4"/>
    <property type="match status" value="1"/>
</dbReference>
<feature type="domain" description="RCK N-terminal" evidence="7">
    <location>
        <begin position="1"/>
        <end position="121"/>
    </location>
</feature>
<dbReference type="NCBIfam" id="NF007034">
    <property type="entry name" value="PRK09496.2-1"/>
    <property type="match status" value="1"/>
</dbReference>
<dbReference type="PANTHER" id="PTHR43833">
    <property type="entry name" value="POTASSIUM CHANNEL PROTEIN 2-RELATED-RELATED"/>
    <property type="match status" value="1"/>
</dbReference>
<organism evidence="9 10">
    <name type="scientific">Succiniclasticum ruminis</name>
    <dbReference type="NCBI Taxonomy" id="40841"/>
    <lineage>
        <taxon>Bacteria</taxon>
        <taxon>Bacillati</taxon>
        <taxon>Bacillota</taxon>
        <taxon>Negativicutes</taxon>
        <taxon>Acidaminococcales</taxon>
        <taxon>Acidaminococcaceae</taxon>
        <taxon>Succiniclasticum</taxon>
    </lineage>
</organism>
<evidence type="ECO:0000313" key="9">
    <source>
        <dbReference type="EMBL" id="SDC14992.1"/>
    </source>
</evidence>
<dbReference type="InterPro" id="IPR006037">
    <property type="entry name" value="RCK_C"/>
</dbReference>
<keyword evidence="5" id="KW-0520">NAD</keyword>